<evidence type="ECO:0000313" key="2">
    <source>
        <dbReference type="Proteomes" id="UP001642405"/>
    </source>
</evidence>
<name>A0ABP0CS63_9PEZI</name>
<protein>
    <submittedName>
        <fullName evidence="1">Uncharacterized protein</fullName>
    </submittedName>
</protein>
<dbReference type="EMBL" id="CAWUHB010000087">
    <property type="protein sequence ID" value="CAK7234633.1"/>
    <property type="molecule type" value="Genomic_DNA"/>
</dbReference>
<reference evidence="1 2" key="1">
    <citation type="submission" date="2024-01" db="EMBL/GenBank/DDBJ databases">
        <authorList>
            <person name="Allen C."/>
            <person name="Tagirdzhanova G."/>
        </authorList>
    </citation>
    <scope>NUCLEOTIDE SEQUENCE [LARGE SCALE GENOMIC DNA]</scope>
</reference>
<organism evidence="1 2">
    <name type="scientific">Sporothrix curviconia</name>
    <dbReference type="NCBI Taxonomy" id="1260050"/>
    <lineage>
        <taxon>Eukaryota</taxon>
        <taxon>Fungi</taxon>
        <taxon>Dikarya</taxon>
        <taxon>Ascomycota</taxon>
        <taxon>Pezizomycotina</taxon>
        <taxon>Sordariomycetes</taxon>
        <taxon>Sordariomycetidae</taxon>
        <taxon>Ophiostomatales</taxon>
        <taxon>Ophiostomataceae</taxon>
        <taxon>Sporothrix</taxon>
    </lineage>
</organism>
<gene>
    <name evidence="1" type="ORF">SCUCBS95973_009000</name>
</gene>
<evidence type="ECO:0000313" key="1">
    <source>
        <dbReference type="EMBL" id="CAK7234633.1"/>
    </source>
</evidence>
<dbReference type="Proteomes" id="UP001642405">
    <property type="component" value="Unassembled WGS sequence"/>
</dbReference>
<proteinExistence type="predicted"/>
<comment type="caution">
    <text evidence="1">The sequence shown here is derived from an EMBL/GenBank/DDBJ whole genome shotgun (WGS) entry which is preliminary data.</text>
</comment>
<sequence>MGYDSDSEVHEEPVTYTRMVQFRLGFSWIHAEADLFNRHFPHVLRLAIVPRAWYGVVRRCTGWLPASLQAVIRRLWPGAFLPTHVVLKKLARPTLCRTELFDNEIAMYKRLRALQGNIIAHFYGEASFREDNGQRKRAIVLSVVDSEVANRTVPIPMEEFKRRIGAAHGEMLRHGTAYDDVLLGNIVLQNGKRDKGGGDGDGNEGGGRAVFLDLEFAFPSEPDKAERRAKSLVVDYGYRYRDYLMTWESQQREMHSAAGTASARSM</sequence>
<keyword evidence="2" id="KW-1185">Reference proteome</keyword>
<dbReference type="SUPFAM" id="SSF56112">
    <property type="entry name" value="Protein kinase-like (PK-like)"/>
    <property type="match status" value="1"/>
</dbReference>
<accession>A0ABP0CS63</accession>
<dbReference type="InterPro" id="IPR011009">
    <property type="entry name" value="Kinase-like_dom_sf"/>
</dbReference>